<evidence type="ECO:0000256" key="1">
    <source>
        <dbReference type="ARBA" id="ARBA00004123"/>
    </source>
</evidence>
<dbReference type="PANTHER" id="PTHR14087">
    <property type="entry name" value="THYMOCYTE NUCLEAR PROTEIN 1"/>
    <property type="match status" value="1"/>
</dbReference>
<protein>
    <recommendedName>
        <fullName evidence="4">EVE domain-containing protein</fullName>
    </recommendedName>
</protein>
<feature type="domain" description="EVE" evidence="4">
    <location>
        <begin position="146"/>
        <end position="234"/>
    </location>
</feature>
<accession>A0A9N9V522</accession>
<feature type="compositionally biased region" description="Acidic residues" evidence="3">
    <location>
        <begin position="99"/>
        <end position="109"/>
    </location>
</feature>
<dbReference type="EMBL" id="CABFNQ020000489">
    <property type="protein sequence ID" value="CAH0016878.1"/>
    <property type="molecule type" value="Genomic_DNA"/>
</dbReference>
<evidence type="ECO:0000256" key="3">
    <source>
        <dbReference type="SAM" id="MobiDB-lite"/>
    </source>
</evidence>
<dbReference type="AlphaFoldDB" id="A0A9N9V522"/>
<reference evidence="5" key="1">
    <citation type="submission" date="2021-10" db="EMBL/GenBank/DDBJ databases">
        <authorList>
            <person name="Piombo E."/>
        </authorList>
    </citation>
    <scope>NUCLEOTIDE SEQUENCE</scope>
</reference>
<dbReference type="InterPro" id="IPR002740">
    <property type="entry name" value="EVE_domain"/>
</dbReference>
<dbReference type="Proteomes" id="UP000696573">
    <property type="component" value="Unassembled WGS sequence"/>
</dbReference>
<comment type="caution">
    <text evidence="5">The sequence shown here is derived from an EMBL/GenBank/DDBJ whole genome shotgun (WGS) entry which is preliminary data.</text>
</comment>
<feature type="domain" description="EVE" evidence="4">
    <location>
        <begin position="245"/>
        <end position="334"/>
    </location>
</feature>
<evidence type="ECO:0000259" key="4">
    <source>
        <dbReference type="Pfam" id="PF01878"/>
    </source>
</evidence>
<gene>
    <name evidence="5" type="ORF">CRHIZ90672A_00017710</name>
</gene>
<comment type="subcellular location">
    <subcellularLocation>
        <location evidence="1">Nucleus</location>
    </subcellularLocation>
</comment>
<dbReference type="CDD" id="cd21133">
    <property type="entry name" value="EVE"/>
    <property type="match status" value="1"/>
</dbReference>
<feature type="region of interest" description="Disordered" evidence="3">
    <location>
        <begin position="223"/>
        <end position="242"/>
    </location>
</feature>
<evidence type="ECO:0000313" key="6">
    <source>
        <dbReference type="Proteomes" id="UP000696573"/>
    </source>
</evidence>
<feature type="compositionally biased region" description="Basic residues" evidence="3">
    <location>
        <begin position="74"/>
        <end position="93"/>
    </location>
</feature>
<sequence length="349" mass="38271">MPPRKRALDAAGDGEPTAKRRSSRQATAAATASAATAQHKAATASAKAVPTTTTARKQEKKKPASSKDPAPATKPKRRVATKTKPKPKAKSRGTPKAEAEDEAAADIDEAEKKPSASGGRDVTPDPDPASLPVQNPETVRHDGEWYWLMKAEPESRFEGGVDVRFSIDDLRACTKPEGWDGIRNYAARNNLRAMNAGDKAFFYHSNCKTPGIVGTMEIVREHSEDSKAPPHTHTHTKPLPSFRDMSQTHATIYNLESARRPGTPYYDPQSTRDKPRWSLVHVEFRRKFAVPIFLPELRDLGAAGGPLAQMQLIKQSRLSVSRVSGDEWRALCELADRKAKDAGLEHEDA</sequence>
<dbReference type="Pfam" id="PF01878">
    <property type="entry name" value="EVE"/>
    <property type="match status" value="2"/>
</dbReference>
<organism evidence="5 6">
    <name type="scientific">Clonostachys rhizophaga</name>
    <dbReference type="NCBI Taxonomy" id="160324"/>
    <lineage>
        <taxon>Eukaryota</taxon>
        <taxon>Fungi</taxon>
        <taxon>Dikarya</taxon>
        <taxon>Ascomycota</taxon>
        <taxon>Pezizomycotina</taxon>
        <taxon>Sordariomycetes</taxon>
        <taxon>Hypocreomycetidae</taxon>
        <taxon>Hypocreales</taxon>
        <taxon>Bionectriaceae</taxon>
        <taxon>Clonostachys</taxon>
    </lineage>
</organism>
<feature type="compositionally biased region" description="Low complexity" evidence="3">
    <location>
        <begin position="24"/>
        <end position="55"/>
    </location>
</feature>
<dbReference type="InterPro" id="IPR052181">
    <property type="entry name" value="5hmC_binding"/>
</dbReference>
<dbReference type="PANTHER" id="PTHR14087:SF7">
    <property type="entry name" value="THYMOCYTE NUCLEAR PROTEIN 1"/>
    <property type="match status" value="1"/>
</dbReference>
<evidence type="ECO:0000313" key="5">
    <source>
        <dbReference type="EMBL" id="CAH0016878.1"/>
    </source>
</evidence>
<dbReference type="InterPro" id="IPR015947">
    <property type="entry name" value="PUA-like_sf"/>
</dbReference>
<keyword evidence="2" id="KW-0539">Nucleus</keyword>
<feature type="region of interest" description="Disordered" evidence="3">
    <location>
        <begin position="1"/>
        <end position="138"/>
    </location>
</feature>
<evidence type="ECO:0000256" key="2">
    <source>
        <dbReference type="ARBA" id="ARBA00023242"/>
    </source>
</evidence>
<name>A0A9N9V522_9HYPO</name>
<dbReference type="OrthoDB" id="41445at2759"/>
<dbReference type="InterPro" id="IPR047197">
    <property type="entry name" value="THYN1-like_EVE"/>
</dbReference>
<proteinExistence type="predicted"/>
<keyword evidence="6" id="KW-1185">Reference proteome</keyword>
<dbReference type="Gene3D" id="3.10.590.10">
    <property type="entry name" value="ph1033 like domains"/>
    <property type="match status" value="1"/>
</dbReference>
<dbReference type="GO" id="GO:0005634">
    <property type="term" value="C:nucleus"/>
    <property type="evidence" value="ECO:0007669"/>
    <property type="project" value="UniProtKB-SubCell"/>
</dbReference>
<dbReference type="SUPFAM" id="SSF88697">
    <property type="entry name" value="PUA domain-like"/>
    <property type="match status" value="1"/>
</dbReference>